<dbReference type="STRING" id="669.AL538_04035"/>
<protein>
    <submittedName>
        <fullName evidence="1">Uncharacterized protein</fullName>
    </submittedName>
</protein>
<reference evidence="1 2" key="1">
    <citation type="submission" date="2012-10" db="EMBL/GenBank/DDBJ databases">
        <title>Genome sequence of Vibrio Cholerae HENC-02.</title>
        <authorList>
            <person name="Eppinger M."/>
            <person name="Hasan N.A."/>
            <person name="Sengamalay N."/>
            <person name="Hine E."/>
            <person name="Su Q."/>
            <person name="Daugherty S.C."/>
            <person name="Young S."/>
            <person name="Sadzewicz L."/>
            <person name="Tallon L."/>
            <person name="Cebula T.A."/>
            <person name="Ravel J."/>
            <person name="Colwell R.R."/>
        </authorList>
    </citation>
    <scope>NUCLEOTIDE SEQUENCE [LARGE SCALE GENOMIC DNA]</scope>
    <source>
        <strain evidence="1 2">HENC-02</strain>
    </source>
</reference>
<comment type="caution">
    <text evidence="1">The sequence shown here is derived from an EMBL/GenBank/DDBJ whole genome shotgun (WGS) entry which is preliminary data.</text>
</comment>
<organism evidence="1 2">
    <name type="scientific">Vibrio harveyi</name>
    <name type="common">Beneckea harveyi</name>
    <dbReference type="NCBI Taxonomy" id="669"/>
    <lineage>
        <taxon>Bacteria</taxon>
        <taxon>Pseudomonadati</taxon>
        <taxon>Pseudomonadota</taxon>
        <taxon>Gammaproteobacteria</taxon>
        <taxon>Vibrionales</taxon>
        <taxon>Vibrionaceae</taxon>
        <taxon>Vibrio</taxon>
    </lineage>
</organism>
<accession>A0A454CXN2</accession>
<dbReference type="AlphaFoldDB" id="A0A454CXN2"/>
<sequence>MISQSAREAVITNKQRVKNHVAGIKNGVAKSTLHFNELMTEQED</sequence>
<proteinExistence type="predicted"/>
<dbReference type="Proteomes" id="UP000008367">
    <property type="component" value="Unassembled WGS sequence"/>
</dbReference>
<gene>
    <name evidence="1" type="ORF">VCHENC02_3178</name>
</gene>
<name>A0A454CXN2_VIBHA</name>
<dbReference type="EMBL" id="AJSR01001311">
    <property type="protein sequence ID" value="EKM31154.1"/>
    <property type="molecule type" value="Genomic_DNA"/>
</dbReference>
<evidence type="ECO:0000313" key="1">
    <source>
        <dbReference type="EMBL" id="EKM31154.1"/>
    </source>
</evidence>
<evidence type="ECO:0000313" key="2">
    <source>
        <dbReference type="Proteomes" id="UP000008367"/>
    </source>
</evidence>